<keyword evidence="3" id="KW-1185">Reference proteome</keyword>
<gene>
    <name evidence="2" type="ORF">ACFOSH_19645</name>
</gene>
<dbReference type="Proteomes" id="UP001595645">
    <property type="component" value="Unassembled WGS sequence"/>
</dbReference>
<proteinExistence type="predicted"/>
<evidence type="ECO:0000256" key="1">
    <source>
        <dbReference type="SAM" id="MobiDB-lite"/>
    </source>
</evidence>
<sequence>MGRLADQTRAQKETTSRAAMDRLLCGEIPPGGKCDGKTLAAASGVTRAALYSTYLHLKEEFERRRDQLREASVIADPRDAQIDRLKEHVGHSSSGCHRRTGERRPDRVSDPGRVTVGRSARRDQPAPCRSDQRNQHPHPVIHPRPRLRSPIVTRRRRPASDLCRVAPIARVDE</sequence>
<dbReference type="EMBL" id="JBHRWK010000025">
    <property type="protein sequence ID" value="MFC3451652.1"/>
    <property type="molecule type" value="Genomic_DNA"/>
</dbReference>
<feature type="region of interest" description="Disordered" evidence="1">
    <location>
        <begin position="72"/>
        <end position="158"/>
    </location>
</feature>
<organism evidence="2 3">
    <name type="scientific">Amycolatopsis speibonae</name>
    <dbReference type="NCBI Taxonomy" id="1450224"/>
    <lineage>
        <taxon>Bacteria</taxon>
        <taxon>Bacillati</taxon>
        <taxon>Actinomycetota</taxon>
        <taxon>Actinomycetes</taxon>
        <taxon>Pseudonocardiales</taxon>
        <taxon>Pseudonocardiaceae</taxon>
        <taxon>Amycolatopsis</taxon>
    </lineage>
</organism>
<reference evidence="3" key="1">
    <citation type="journal article" date="2019" name="Int. J. Syst. Evol. Microbiol.">
        <title>The Global Catalogue of Microorganisms (GCM) 10K type strain sequencing project: providing services to taxonomists for standard genome sequencing and annotation.</title>
        <authorList>
            <consortium name="The Broad Institute Genomics Platform"/>
            <consortium name="The Broad Institute Genome Sequencing Center for Infectious Disease"/>
            <person name="Wu L."/>
            <person name="Ma J."/>
        </authorList>
    </citation>
    <scope>NUCLEOTIDE SEQUENCE [LARGE SCALE GENOMIC DNA]</scope>
    <source>
        <strain evidence="3">CGMCC 4.7676</strain>
    </source>
</reference>
<evidence type="ECO:0000313" key="2">
    <source>
        <dbReference type="EMBL" id="MFC3451652.1"/>
    </source>
</evidence>
<name>A0ABV7P153_9PSEU</name>
<protein>
    <recommendedName>
        <fullName evidence="4">TetR/AcrR family transcriptional regulator</fullName>
    </recommendedName>
</protein>
<evidence type="ECO:0008006" key="4">
    <source>
        <dbReference type="Google" id="ProtNLM"/>
    </source>
</evidence>
<feature type="compositionally biased region" description="Basic and acidic residues" evidence="1">
    <location>
        <begin position="120"/>
        <end position="134"/>
    </location>
</feature>
<evidence type="ECO:0000313" key="3">
    <source>
        <dbReference type="Proteomes" id="UP001595645"/>
    </source>
</evidence>
<comment type="caution">
    <text evidence="2">The sequence shown here is derived from an EMBL/GenBank/DDBJ whole genome shotgun (WGS) entry which is preliminary data.</text>
</comment>
<feature type="compositionally biased region" description="Basic residues" evidence="1">
    <location>
        <begin position="135"/>
        <end position="157"/>
    </location>
</feature>
<accession>A0ABV7P153</accession>
<feature type="compositionally biased region" description="Basic and acidic residues" evidence="1">
    <location>
        <begin position="76"/>
        <end position="90"/>
    </location>
</feature>
<dbReference type="RefSeq" id="WP_378240420.1">
    <property type="nucleotide sequence ID" value="NZ_JBHRWK010000025.1"/>
</dbReference>